<proteinExistence type="inferred from homology"/>
<comment type="caution">
    <text evidence="9">The sequence shown here is derived from an EMBL/GenBank/DDBJ whole genome shotgun (WGS) entry which is preliminary data.</text>
</comment>
<keyword evidence="2 6" id="KW-0479">Metal-binding</keyword>
<keyword evidence="1 6" id="KW-0645">Protease</keyword>
<dbReference type="GO" id="GO:0006508">
    <property type="term" value="P:proteolysis"/>
    <property type="evidence" value="ECO:0007669"/>
    <property type="project" value="UniProtKB-KW"/>
</dbReference>
<accession>A0A9D2G5S7</accession>
<dbReference type="InterPro" id="IPR013647">
    <property type="entry name" value="OligopepF_N_dom"/>
</dbReference>
<dbReference type="Pfam" id="PF01432">
    <property type="entry name" value="Peptidase_M3"/>
    <property type="match status" value="1"/>
</dbReference>
<feature type="domain" description="Oligopeptidase F N-terminal" evidence="8">
    <location>
        <begin position="108"/>
        <end position="174"/>
    </location>
</feature>
<evidence type="ECO:0000256" key="5">
    <source>
        <dbReference type="ARBA" id="ARBA00023049"/>
    </source>
</evidence>
<evidence type="ECO:0000313" key="9">
    <source>
        <dbReference type="EMBL" id="HIZ72655.1"/>
    </source>
</evidence>
<dbReference type="NCBIfam" id="TIGR00181">
    <property type="entry name" value="pepF"/>
    <property type="match status" value="1"/>
</dbReference>
<dbReference type="PANTHER" id="PTHR11804:SF84">
    <property type="entry name" value="SACCHAROLYSIN"/>
    <property type="match status" value="1"/>
</dbReference>
<dbReference type="SUPFAM" id="SSF55486">
    <property type="entry name" value="Metalloproteases ('zincins'), catalytic domain"/>
    <property type="match status" value="1"/>
</dbReference>
<dbReference type="PANTHER" id="PTHR11804">
    <property type="entry name" value="PROTEASE M3 THIMET OLIGOPEPTIDASE-RELATED"/>
    <property type="match status" value="1"/>
</dbReference>
<dbReference type="GO" id="GO:0046872">
    <property type="term" value="F:metal ion binding"/>
    <property type="evidence" value="ECO:0007669"/>
    <property type="project" value="UniProtKB-UniRule"/>
</dbReference>
<dbReference type="InterPro" id="IPR001567">
    <property type="entry name" value="Pept_M3A_M3B_dom"/>
</dbReference>
<dbReference type="InterPro" id="IPR042088">
    <property type="entry name" value="OligoPept_F_C"/>
</dbReference>
<dbReference type="CDD" id="cd09608">
    <property type="entry name" value="M3B_PepF"/>
    <property type="match status" value="1"/>
</dbReference>
<reference evidence="9" key="2">
    <citation type="submission" date="2021-04" db="EMBL/GenBank/DDBJ databases">
        <authorList>
            <person name="Gilroy R."/>
        </authorList>
    </citation>
    <scope>NUCLEOTIDE SEQUENCE</scope>
    <source>
        <strain evidence="9">ChiW7-2402</strain>
    </source>
</reference>
<keyword evidence="4 6" id="KW-0862">Zinc</keyword>
<organism evidence="9 10">
    <name type="scientific">Candidatus Gallimonas intestinavium</name>
    <dbReference type="NCBI Taxonomy" id="2838603"/>
    <lineage>
        <taxon>Bacteria</taxon>
        <taxon>Bacillati</taxon>
        <taxon>Bacillota</taxon>
        <taxon>Clostridia</taxon>
        <taxon>Candidatus Gallimonas</taxon>
    </lineage>
</organism>
<evidence type="ECO:0000259" key="8">
    <source>
        <dbReference type="Pfam" id="PF08439"/>
    </source>
</evidence>
<evidence type="ECO:0000256" key="2">
    <source>
        <dbReference type="ARBA" id="ARBA00022723"/>
    </source>
</evidence>
<feature type="domain" description="Peptidase M3A/M3B catalytic" evidence="7">
    <location>
        <begin position="197"/>
        <end position="576"/>
    </location>
</feature>
<dbReference type="InterPro" id="IPR004438">
    <property type="entry name" value="Peptidase_M3B"/>
</dbReference>
<keyword evidence="5 6" id="KW-0482">Metalloprotease</keyword>
<dbReference type="Gene3D" id="1.20.140.70">
    <property type="entry name" value="Oligopeptidase f, N-terminal domain"/>
    <property type="match status" value="1"/>
</dbReference>
<evidence type="ECO:0000259" key="7">
    <source>
        <dbReference type="Pfam" id="PF01432"/>
    </source>
</evidence>
<dbReference type="Gene3D" id="1.10.1370.20">
    <property type="entry name" value="Oligoendopeptidase f, C-terminal domain"/>
    <property type="match status" value="1"/>
</dbReference>
<comment type="similarity">
    <text evidence="6">Belongs to the peptidase M3B family.</text>
</comment>
<evidence type="ECO:0000256" key="6">
    <source>
        <dbReference type="RuleBase" id="RU368091"/>
    </source>
</evidence>
<dbReference type="InterPro" id="IPR045090">
    <property type="entry name" value="Pept_M3A_M3B"/>
</dbReference>
<dbReference type="AlphaFoldDB" id="A0A9D2G5S7"/>
<evidence type="ECO:0000256" key="4">
    <source>
        <dbReference type="ARBA" id="ARBA00022833"/>
    </source>
</evidence>
<dbReference type="EC" id="3.4.24.-" evidence="6"/>
<dbReference type="GO" id="GO:0006518">
    <property type="term" value="P:peptide metabolic process"/>
    <property type="evidence" value="ECO:0007669"/>
    <property type="project" value="TreeGrafter"/>
</dbReference>
<reference evidence="9" key="1">
    <citation type="journal article" date="2021" name="PeerJ">
        <title>Extensive microbial diversity within the chicken gut microbiome revealed by metagenomics and culture.</title>
        <authorList>
            <person name="Gilroy R."/>
            <person name="Ravi A."/>
            <person name="Getino M."/>
            <person name="Pursley I."/>
            <person name="Horton D.L."/>
            <person name="Alikhan N.F."/>
            <person name="Baker D."/>
            <person name="Gharbi K."/>
            <person name="Hall N."/>
            <person name="Watson M."/>
            <person name="Adriaenssens E.M."/>
            <person name="Foster-Nyarko E."/>
            <person name="Jarju S."/>
            <person name="Secka A."/>
            <person name="Antonio M."/>
            <person name="Oren A."/>
            <person name="Chaudhuri R.R."/>
            <person name="La Ragione R."/>
            <person name="Hildebrand F."/>
            <person name="Pallen M.J."/>
        </authorList>
    </citation>
    <scope>NUCLEOTIDE SEQUENCE</scope>
    <source>
        <strain evidence="9">ChiW7-2402</strain>
    </source>
</reference>
<sequence>MKRTEVEQKYKWAVEDIFPSDEAWEIAFQALAPKMDFAKYRGTLNTVENLVAYFEAEEALSVEAMRVYLYAFLKHDEDVGNTKYMGYMGKMMGVLTKFSMETSFVTPELTALPEETLRAFAADERLKDYDYMLTRLIAEKKYILSEAEERILAQTSEPMSVANDVFGLLDNAELNAPEIEYEGKKQTITNGLYSMIMSGKDRAKREEAFRLFYSAYGKILGTLAATYYGSVKKDIFYKNVRGYESCLQKSLLGEDVDESVYRNLIKAVNDATPIMHRYMHIRKRVLGYEEMHMYDIYPSLVEDAELRLSYEDAFELVLKGLAPLGEEYNALLRKGRDERWIDVCETEGKRSGAYSIGIYGCHPYVLLNYQPTTHNVFTIAHEMGHALHSYFSNSRQPYAKSNYTLFVAEVASTVNEVLLLKYLLKTTEDKALKKYLLNYFMDMIRTTLFRQTQFAEFEEKAHAMAEAGEPLNKDNLSSLYDGLNKKYYGDAVTYDPEIATEWARIPHFYRAFYVYKYATGITAAICIANKILSEGAPAIEKYFTFLSGGGSTDPVSLLKGAGADLTKEETFLAAMKEFEDALNSFEAMID</sequence>
<evidence type="ECO:0000256" key="1">
    <source>
        <dbReference type="ARBA" id="ARBA00022670"/>
    </source>
</evidence>
<comment type="function">
    <text evidence="6">Has oligopeptidase activity and degrades a variety of small bioactive peptides.</text>
</comment>
<dbReference type="Proteomes" id="UP000824102">
    <property type="component" value="Unassembled WGS sequence"/>
</dbReference>
<dbReference type="EMBL" id="DXBB01000057">
    <property type="protein sequence ID" value="HIZ72655.1"/>
    <property type="molecule type" value="Genomic_DNA"/>
</dbReference>
<comment type="cofactor">
    <cofactor evidence="6">
        <name>Zn(2+)</name>
        <dbReference type="ChEBI" id="CHEBI:29105"/>
    </cofactor>
    <text evidence="6">Binds 1 zinc ion.</text>
</comment>
<name>A0A9D2G5S7_9FIRM</name>
<keyword evidence="3 6" id="KW-0378">Hydrolase</keyword>
<evidence type="ECO:0000256" key="3">
    <source>
        <dbReference type="ARBA" id="ARBA00022801"/>
    </source>
</evidence>
<dbReference type="Gene3D" id="1.10.287.830">
    <property type="entry name" value="putative peptidase helix hairpin domain like"/>
    <property type="match status" value="1"/>
</dbReference>
<gene>
    <name evidence="9" type="primary">pepF</name>
    <name evidence="9" type="ORF">H9964_03640</name>
</gene>
<protein>
    <recommendedName>
        <fullName evidence="6">Oligopeptidase F</fullName>
        <ecNumber evidence="6">3.4.24.-</ecNumber>
    </recommendedName>
</protein>
<dbReference type="Pfam" id="PF08439">
    <property type="entry name" value="Peptidase_M3_N"/>
    <property type="match status" value="1"/>
</dbReference>
<dbReference type="GO" id="GO:0004222">
    <property type="term" value="F:metalloendopeptidase activity"/>
    <property type="evidence" value="ECO:0007669"/>
    <property type="project" value="UniProtKB-UniRule"/>
</dbReference>
<evidence type="ECO:0000313" key="10">
    <source>
        <dbReference type="Proteomes" id="UP000824102"/>
    </source>
</evidence>